<feature type="compositionally biased region" description="Polar residues" evidence="1">
    <location>
        <begin position="69"/>
        <end position="79"/>
    </location>
</feature>
<feature type="region of interest" description="Disordered" evidence="1">
    <location>
        <begin position="50"/>
        <end position="89"/>
    </location>
</feature>
<dbReference type="Proteomes" id="UP001430614">
    <property type="component" value="Unassembled WGS sequence"/>
</dbReference>
<comment type="caution">
    <text evidence="2">The sequence shown here is derived from an EMBL/GenBank/DDBJ whole genome shotgun (WGS) entry which is preliminary data.</text>
</comment>
<sequence>MKSAFIRRTVLGLCLVATIALSVKQWHVSRWTSTALAAVNLNRPGSALPASAARDAAADHGSVERPKQPAQTASASAPRTPNPPDEANTASDKLAALRKPMSLESRNNPFAASSWLPPPPPVVQAPPEPPPPPIAPPLPYVYLGKMDGSALKPRVFLSSGDQLLIVSQGEVVDGQYRVESISDTDIVLTYLPLNQRQVISMRSEGK</sequence>
<name>A0ABS8K7U6_9BURK</name>
<accession>A0ABS8K7U6</accession>
<protein>
    <recommendedName>
        <fullName evidence="4">Secretion system X translation initiation factor</fullName>
    </recommendedName>
</protein>
<feature type="compositionally biased region" description="Basic and acidic residues" evidence="1">
    <location>
        <begin position="56"/>
        <end position="67"/>
    </location>
</feature>
<keyword evidence="3" id="KW-1185">Reference proteome</keyword>
<evidence type="ECO:0000313" key="3">
    <source>
        <dbReference type="Proteomes" id="UP001430614"/>
    </source>
</evidence>
<organism evidence="2 3">
    <name type="scientific">Paraburkholderia translucens</name>
    <dbReference type="NCBI Taxonomy" id="2886945"/>
    <lineage>
        <taxon>Bacteria</taxon>
        <taxon>Pseudomonadati</taxon>
        <taxon>Pseudomonadota</taxon>
        <taxon>Betaproteobacteria</taxon>
        <taxon>Burkholderiales</taxon>
        <taxon>Burkholderiaceae</taxon>
        <taxon>Paraburkholderia</taxon>
    </lineage>
</organism>
<proteinExistence type="predicted"/>
<gene>
    <name evidence="2" type="ORF">LJ655_02330</name>
</gene>
<evidence type="ECO:0008006" key="4">
    <source>
        <dbReference type="Google" id="ProtNLM"/>
    </source>
</evidence>
<reference evidence="2 3" key="1">
    <citation type="submission" date="2021-11" db="EMBL/GenBank/DDBJ databases">
        <authorList>
            <person name="Oh E.-T."/>
            <person name="Kim S.-B."/>
        </authorList>
    </citation>
    <scope>NUCLEOTIDE SEQUENCE [LARGE SCALE GENOMIC DNA]</scope>
    <source>
        <strain evidence="2 3">MMS20-SJTN17</strain>
    </source>
</reference>
<dbReference type="EMBL" id="JAJITC010000001">
    <property type="protein sequence ID" value="MCC8400742.1"/>
    <property type="molecule type" value="Genomic_DNA"/>
</dbReference>
<evidence type="ECO:0000313" key="2">
    <source>
        <dbReference type="EMBL" id="MCC8400742.1"/>
    </source>
</evidence>
<dbReference type="RefSeq" id="WP_230559641.1">
    <property type="nucleotide sequence ID" value="NZ_JAJITC010000001.1"/>
</dbReference>
<evidence type="ECO:0000256" key="1">
    <source>
        <dbReference type="SAM" id="MobiDB-lite"/>
    </source>
</evidence>